<dbReference type="SUPFAM" id="SSF48452">
    <property type="entry name" value="TPR-like"/>
    <property type="match status" value="1"/>
</dbReference>
<dbReference type="InterPro" id="IPR011990">
    <property type="entry name" value="TPR-like_helical_dom_sf"/>
</dbReference>
<dbReference type="InterPro" id="IPR019734">
    <property type="entry name" value="TPR_rpt"/>
</dbReference>
<dbReference type="PROSITE" id="PS50005">
    <property type="entry name" value="TPR"/>
    <property type="match status" value="2"/>
</dbReference>
<protein>
    <recommendedName>
        <fullName evidence="4">Tetratricopeptide repeat protein</fullName>
    </recommendedName>
</protein>
<feature type="repeat" description="TPR" evidence="1">
    <location>
        <begin position="106"/>
        <end position="139"/>
    </location>
</feature>
<dbReference type="SMART" id="SM00028">
    <property type="entry name" value="TPR"/>
    <property type="match status" value="2"/>
</dbReference>
<dbReference type="RefSeq" id="WP_324180713.1">
    <property type="nucleotide sequence ID" value="NZ_BAABAW010000006.1"/>
</dbReference>
<comment type="caution">
    <text evidence="2">The sequence shown here is derived from an EMBL/GenBank/DDBJ whole genome shotgun (WGS) entry which is preliminary data.</text>
</comment>
<evidence type="ECO:0000256" key="1">
    <source>
        <dbReference type="PROSITE-ProRule" id="PRU00339"/>
    </source>
</evidence>
<dbReference type="PROSITE" id="PS51257">
    <property type="entry name" value="PROKAR_LIPOPROTEIN"/>
    <property type="match status" value="1"/>
</dbReference>
<keyword evidence="3" id="KW-1185">Reference proteome</keyword>
<sequence length="285" mass="32745">MRNKIFGLLILLILIFSCQQKTEKKLDINTSANIEFADDKGNKISKTELEKYTETFSYDAVYYKKNDVTQLASSFYEQGKKYQKETDNKKAIEEFKKAHKEAPNWIYPIYNLAVLYLLEDDYENALKYYQLADEIAPKGFYATKVALHTLQREKVGNLKKGVYKNYLLLELEGLLTGEGSINRFVNKSAIRELLDEADTFAPIWKDYALFLDTTEEKLNAIEKGLAQDPDIETKGVLLINKAIFSNENGDFKKATKILVNVIFDPNSTVSNVEMAKFYLNSIIKK</sequence>
<proteinExistence type="predicted"/>
<name>A0ABU5ZXY7_9FLAO</name>
<evidence type="ECO:0000313" key="2">
    <source>
        <dbReference type="EMBL" id="MEB3346687.1"/>
    </source>
</evidence>
<keyword evidence="1" id="KW-0802">TPR repeat</keyword>
<gene>
    <name evidence="2" type="ORF">U6A24_14510</name>
</gene>
<dbReference type="Proteomes" id="UP001327027">
    <property type="component" value="Unassembled WGS sequence"/>
</dbReference>
<organism evidence="2 3">
    <name type="scientific">Aquimarina gracilis</name>
    <dbReference type="NCBI Taxonomy" id="874422"/>
    <lineage>
        <taxon>Bacteria</taxon>
        <taxon>Pseudomonadati</taxon>
        <taxon>Bacteroidota</taxon>
        <taxon>Flavobacteriia</taxon>
        <taxon>Flavobacteriales</taxon>
        <taxon>Flavobacteriaceae</taxon>
        <taxon>Aquimarina</taxon>
    </lineage>
</organism>
<accession>A0ABU5ZXY7</accession>
<feature type="repeat" description="TPR" evidence="1">
    <location>
        <begin position="72"/>
        <end position="105"/>
    </location>
</feature>
<dbReference type="EMBL" id="JAYKLX010000006">
    <property type="protein sequence ID" value="MEB3346687.1"/>
    <property type="molecule type" value="Genomic_DNA"/>
</dbReference>
<evidence type="ECO:0008006" key="4">
    <source>
        <dbReference type="Google" id="ProtNLM"/>
    </source>
</evidence>
<reference evidence="2 3" key="1">
    <citation type="journal article" date="2013" name="Int. J. Syst. Evol. Microbiol.">
        <title>Aquimarina gracilis sp. nov., isolated from the gut microflora of a mussel, Mytilus coruscus, and emended description of Aquimarina spongiae.</title>
        <authorList>
            <person name="Park S.C."/>
            <person name="Choe H.N."/>
            <person name="Baik K.S."/>
            <person name="Seong C.N."/>
        </authorList>
    </citation>
    <scope>NUCLEOTIDE SEQUENCE [LARGE SCALE GENOMIC DNA]</scope>
    <source>
        <strain evidence="2 3">PSC32</strain>
    </source>
</reference>
<evidence type="ECO:0000313" key="3">
    <source>
        <dbReference type="Proteomes" id="UP001327027"/>
    </source>
</evidence>
<dbReference type="Gene3D" id="1.25.40.10">
    <property type="entry name" value="Tetratricopeptide repeat domain"/>
    <property type="match status" value="1"/>
</dbReference>